<evidence type="ECO:0000313" key="3">
    <source>
        <dbReference type="EMBL" id="MCY9594367.1"/>
    </source>
</evidence>
<dbReference type="GeneID" id="95375562"/>
<dbReference type="GO" id="GO:0004674">
    <property type="term" value="F:protein serine/threonine kinase activity"/>
    <property type="evidence" value="ECO:0007669"/>
    <property type="project" value="UniProtKB-KW"/>
</dbReference>
<dbReference type="PANTHER" id="PTHR35526">
    <property type="entry name" value="ANTI-SIGMA-F FACTOR RSBW-RELATED"/>
    <property type="match status" value="1"/>
</dbReference>
<dbReference type="KEGG" id="pchi:PC41400_12150"/>
<dbReference type="EC" id="2.7.11.1" evidence="3"/>
<sequence>MESKNRTVSLTLPAEAEYIDLVRLTLYGISSKMGFSYEDIEDMKVAVSEACNNVVVHAYEPGQGGKMEVHFEEVEGGIKIIVQDQGLSFDHVTKVGSADSLHNKSLDEVSSGGLGLYLMQALMDHVEVKGDHGTVVILTKLVSKSEEMV</sequence>
<dbReference type="NCBIfam" id="TIGR01924">
    <property type="entry name" value="rsbW_low_gc"/>
    <property type="match status" value="1"/>
</dbReference>
<keyword evidence="3" id="KW-0808">Transferase</keyword>
<dbReference type="GO" id="GO:0016989">
    <property type="term" value="F:sigma factor antagonist activity"/>
    <property type="evidence" value="ECO:0007669"/>
    <property type="project" value="InterPro"/>
</dbReference>
<dbReference type="InterPro" id="IPR003594">
    <property type="entry name" value="HATPase_dom"/>
</dbReference>
<reference evidence="4 5" key="1">
    <citation type="submission" date="2018-01" db="EMBL/GenBank/DDBJ databases">
        <title>The whole genome sequencing and assembly of Paenibacillus chitinolyticus KCCM 41400 strain.</title>
        <authorList>
            <person name="Kim J.-Y."/>
            <person name="Park M.-K."/>
            <person name="Lee Y.-J."/>
            <person name="Yi H."/>
            <person name="Bahn Y.-S."/>
            <person name="Kim J.F."/>
            <person name="Lee D.-W."/>
        </authorList>
    </citation>
    <scope>NUCLEOTIDE SEQUENCE [LARGE SCALE GENOMIC DNA]</scope>
    <source>
        <strain evidence="4 5">KCCM 41400</strain>
    </source>
</reference>
<evidence type="ECO:0000259" key="2">
    <source>
        <dbReference type="Pfam" id="PF13581"/>
    </source>
</evidence>
<dbReference type="RefSeq" id="WP_042228356.1">
    <property type="nucleotide sequence ID" value="NZ_CP026520.1"/>
</dbReference>
<dbReference type="InterPro" id="IPR050267">
    <property type="entry name" value="Anti-sigma-factor_SerPK"/>
</dbReference>
<dbReference type="NCBIfam" id="NF003144">
    <property type="entry name" value="PRK04069.1"/>
    <property type="match status" value="1"/>
</dbReference>
<accession>A0A410WVK8</accession>
<keyword evidence="6" id="KW-1185">Reference proteome</keyword>
<dbReference type="PANTHER" id="PTHR35526:SF3">
    <property type="entry name" value="ANTI-SIGMA-F FACTOR RSBW"/>
    <property type="match status" value="1"/>
</dbReference>
<dbReference type="GO" id="GO:0005524">
    <property type="term" value="F:ATP binding"/>
    <property type="evidence" value="ECO:0007669"/>
    <property type="project" value="InterPro"/>
</dbReference>
<dbReference type="CDD" id="cd16936">
    <property type="entry name" value="HATPase_RsbW-like"/>
    <property type="match status" value="1"/>
</dbReference>
<dbReference type="EMBL" id="JAMDMJ010000001">
    <property type="protein sequence ID" value="MCY9594367.1"/>
    <property type="molecule type" value="Genomic_DNA"/>
</dbReference>
<dbReference type="EMBL" id="CP026520">
    <property type="protein sequence ID" value="QAV18382.1"/>
    <property type="molecule type" value="Genomic_DNA"/>
</dbReference>
<feature type="domain" description="Histidine kinase/HSP90-like ATPase" evidence="2">
    <location>
        <begin position="12"/>
        <end position="140"/>
    </location>
</feature>
<reference evidence="3 6" key="2">
    <citation type="submission" date="2022-05" db="EMBL/GenBank/DDBJ databases">
        <title>Genome Sequencing of Bee-Associated Microbes.</title>
        <authorList>
            <person name="Dunlap C."/>
        </authorList>
    </citation>
    <scope>NUCLEOTIDE SEQUENCE [LARGE SCALE GENOMIC DNA]</scope>
    <source>
        <strain evidence="3 6">NRRL B-23120</strain>
    </source>
</reference>
<dbReference type="Proteomes" id="UP001527202">
    <property type="component" value="Unassembled WGS sequence"/>
</dbReference>
<evidence type="ECO:0000256" key="1">
    <source>
        <dbReference type="ARBA" id="ARBA00022527"/>
    </source>
</evidence>
<dbReference type="Proteomes" id="UP000288943">
    <property type="component" value="Chromosome"/>
</dbReference>
<dbReference type="SUPFAM" id="SSF55874">
    <property type="entry name" value="ATPase domain of HSP90 chaperone/DNA topoisomerase II/histidine kinase"/>
    <property type="match status" value="1"/>
</dbReference>
<dbReference type="InterPro" id="IPR036890">
    <property type="entry name" value="HATPase_C_sf"/>
</dbReference>
<keyword evidence="1" id="KW-0418">Kinase</keyword>
<dbReference type="Gene3D" id="3.30.565.10">
    <property type="entry name" value="Histidine kinase-like ATPase, C-terminal domain"/>
    <property type="match status" value="1"/>
</dbReference>
<dbReference type="OrthoDB" id="9798941at2"/>
<evidence type="ECO:0000313" key="5">
    <source>
        <dbReference type="Proteomes" id="UP000288943"/>
    </source>
</evidence>
<name>A0A410WVK8_9BACL</name>
<evidence type="ECO:0000313" key="6">
    <source>
        <dbReference type="Proteomes" id="UP001527202"/>
    </source>
</evidence>
<evidence type="ECO:0000313" key="4">
    <source>
        <dbReference type="EMBL" id="QAV18382.1"/>
    </source>
</evidence>
<proteinExistence type="predicted"/>
<protein>
    <submittedName>
        <fullName evidence="4">Anti-sigma B factor RsbW</fullName>
        <ecNumber evidence="3">2.7.11.1</ecNumber>
    </submittedName>
</protein>
<keyword evidence="1" id="KW-0723">Serine/threonine-protein kinase</keyword>
<dbReference type="InterPro" id="IPR010193">
    <property type="entry name" value="RsbW"/>
</dbReference>
<dbReference type="AlphaFoldDB" id="A0A410WVK8"/>
<organism evidence="4 5">
    <name type="scientific">Paenibacillus chitinolyticus</name>
    <dbReference type="NCBI Taxonomy" id="79263"/>
    <lineage>
        <taxon>Bacteria</taxon>
        <taxon>Bacillati</taxon>
        <taxon>Bacillota</taxon>
        <taxon>Bacilli</taxon>
        <taxon>Bacillales</taxon>
        <taxon>Paenibacillaceae</taxon>
        <taxon>Paenibacillus</taxon>
    </lineage>
</organism>
<gene>
    <name evidence="3" type="primary">rsbW</name>
    <name evidence="3" type="ORF">M5X16_01060</name>
    <name evidence="4" type="ORF">PC41400_12150</name>
</gene>
<dbReference type="Pfam" id="PF13581">
    <property type="entry name" value="HATPase_c_2"/>
    <property type="match status" value="1"/>
</dbReference>